<dbReference type="InterPro" id="IPR038071">
    <property type="entry name" value="UROD/MetE-like_sf"/>
</dbReference>
<dbReference type="Pfam" id="PF01208">
    <property type="entry name" value="URO-D"/>
    <property type="match status" value="1"/>
</dbReference>
<protein>
    <submittedName>
        <fullName evidence="2">Uroporphyrinogen decarboxylase (URO-D)</fullName>
    </submittedName>
</protein>
<evidence type="ECO:0000259" key="1">
    <source>
        <dbReference type="Pfam" id="PF01208"/>
    </source>
</evidence>
<dbReference type="GO" id="GO:0006779">
    <property type="term" value="P:porphyrin-containing compound biosynthetic process"/>
    <property type="evidence" value="ECO:0007669"/>
    <property type="project" value="InterPro"/>
</dbReference>
<dbReference type="InterPro" id="IPR052024">
    <property type="entry name" value="Methanogen_methyltrans"/>
</dbReference>
<dbReference type="RefSeq" id="WP_073994570.1">
    <property type="nucleotide sequence ID" value="NZ_FQYT01000031.1"/>
</dbReference>
<dbReference type="InterPro" id="IPR000257">
    <property type="entry name" value="Uroporphyrinogen_deCOase"/>
</dbReference>
<dbReference type="PANTHER" id="PTHR47099:SF1">
    <property type="entry name" value="METHYLCOBAMIDE:COM METHYLTRANSFERASE MTBA"/>
    <property type="match status" value="1"/>
</dbReference>
<dbReference type="GO" id="GO:0004853">
    <property type="term" value="F:uroporphyrinogen decarboxylase activity"/>
    <property type="evidence" value="ECO:0007669"/>
    <property type="project" value="InterPro"/>
</dbReference>
<evidence type="ECO:0000313" key="3">
    <source>
        <dbReference type="Proteomes" id="UP000184342"/>
    </source>
</evidence>
<dbReference type="EMBL" id="FQYT01000031">
    <property type="protein sequence ID" value="SHJ65250.1"/>
    <property type="molecule type" value="Genomic_DNA"/>
</dbReference>
<dbReference type="SUPFAM" id="SSF51726">
    <property type="entry name" value="UROD/MetE-like"/>
    <property type="match status" value="1"/>
</dbReference>
<reference evidence="2 3" key="1">
    <citation type="submission" date="2016-11" db="EMBL/GenBank/DDBJ databases">
        <authorList>
            <person name="Jaros S."/>
            <person name="Januszkiewicz K."/>
            <person name="Wedrychowicz H."/>
        </authorList>
    </citation>
    <scope>NUCLEOTIDE SEQUENCE [LARGE SCALE GENOMIC DNA]</scope>
    <source>
        <strain evidence="2 3">DSM 15970</strain>
    </source>
</reference>
<keyword evidence="3" id="KW-1185">Reference proteome</keyword>
<dbReference type="Proteomes" id="UP000184342">
    <property type="component" value="Unassembled WGS sequence"/>
</dbReference>
<evidence type="ECO:0000313" key="2">
    <source>
        <dbReference type="EMBL" id="SHJ65250.1"/>
    </source>
</evidence>
<sequence>MALTPRENYLNALNHKKTEWTPVFIADCAGVGFAAGPGPWIEKGPFGGGYDGFCVRWVTPSSGGGAPIPAPNEFMLDLDNITEWKDIIKFPDLESFDWNKEAQKEFEMYHVDRNMQAVDFGCGNGVFERLAAFMGFENALIALIEEPDACNELMEAITDYKIEFAKKVKESYNPDAFTNYDDIATERGLFMSPDTYRKLIKPHHKRLNDAVKALGMIPIQHTCGFCEPLIEDIIETGAAAWTSVQPTNDIVAMQKKYGDKIVFMGGFDTNGEPAQADSSLETRLAEVRRCIDVYGKNPGYIFFGFVLVNSLNPADVGAAIMPLVQEAVRYGHEVSGK</sequence>
<dbReference type="AlphaFoldDB" id="A0A1M6L202"/>
<gene>
    <name evidence="2" type="ORF">SAMN02745691_02311</name>
</gene>
<name>A0A1M6L202_9FIRM</name>
<proteinExistence type="predicted"/>
<dbReference type="OrthoDB" id="9815759at2"/>
<accession>A0A1M6L202</accession>
<dbReference type="STRING" id="1122934.SAMN02745691_02311"/>
<organism evidence="2 3">
    <name type="scientific">Parasporobacterium paucivorans DSM 15970</name>
    <dbReference type="NCBI Taxonomy" id="1122934"/>
    <lineage>
        <taxon>Bacteria</taxon>
        <taxon>Bacillati</taxon>
        <taxon>Bacillota</taxon>
        <taxon>Clostridia</taxon>
        <taxon>Lachnospirales</taxon>
        <taxon>Lachnospiraceae</taxon>
        <taxon>Parasporobacterium</taxon>
    </lineage>
</organism>
<dbReference type="Gene3D" id="3.20.20.210">
    <property type="match status" value="1"/>
</dbReference>
<feature type="domain" description="Uroporphyrinogen decarboxylase (URO-D)" evidence="1">
    <location>
        <begin position="134"/>
        <end position="302"/>
    </location>
</feature>
<dbReference type="PANTHER" id="PTHR47099">
    <property type="entry name" value="METHYLCOBAMIDE:COM METHYLTRANSFERASE MTBA"/>
    <property type="match status" value="1"/>
</dbReference>